<dbReference type="eggNOG" id="ENOG502REQG">
    <property type="taxonomic scope" value="Eukaryota"/>
</dbReference>
<dbReference type="EMBL" id="GL871109">
    <property type="protein sequence ID" value="EGC34160.1"/>
    <property type="molecule type" value="Genomic_DNA"/>
</dbReference>
<feature type="domain" description="GT23" evidence="3">
    <location>
        <begin position="234"/>
        <end position="558"/>
    </location>
</feature>
<dbReference type="GO" id="GO:0046921">
    <property type="term" value="F:alpha-(1-&gt;6)-fucosyltransferase activity"/>
    <property type="evidence" value="ECO:0000318"/>
    <property type="project" value="GO_Central"/>
</dbReference>
<dbReference type="PROSITE" id="PS51659">
    <property type="entry name" value="GT23"/>
    <property type="match status" value="1"/>
</dbReference>
<evidence type="ECO:0000313" key="4">
    <source>
        <dbReference type="EMBL" id="EGC34160.1"/>
    </source>
</evidence>
<evidence type="ECO:0000256" key="1">
    <source>
        <dbReference type="ARBA" id="ARBA00022676"/>
    </source>
</evidence>
<gene>
    <name evidence="4" type="ORF">DICPUDRAFT_80087</name>
</gene>
<dbReference type="GeneID" id="10502209"/>
<proteinExistence type="predicted"/>
<dbReference type="RefSeq" id="XP_003289314.1">
    <property type="nucleotide sequence ID" value="XM_003289266.1"/>
</dbReference>
<dbReference type="Gene3D" id="3.40.50.11350">
    <property type="match status" value="1"/>
</dbReference>
<dbReference type="InParanoid" id="F0ZPH7"/>
<dbReference type="VEuPathDB" id="AmoebaDB:DICPUDRAFT_80087"/>
<protein>
    <recommendedName>
        <fullName evidence="3">GT23 domain-containing protein</fullName>
    </recommendedName>
</protein>
<evidence type="ECO:0000313" key="5">
    <source>
        <dbReference type="Proteomes" id="UP000001064"/>
    </source>
</evidence>
<dbReference type="InterPro" id="IPR027350">
    <property type="entry name" value="GT23_dom"/>
</dbReference>
<dbReference type="OMA" id="ASECQYF"/>
<dbReference type="KEGG" id="dpp:DICPUDRAFT_80087"/>
<dbReference type="AlphaFoldDB" id="F0ZPH7"/>
<accession>F0ZPH7</accession>
<keyword evidence="5" id="KW-1185">Reference proteome</keyword>
<organism evidence="4 5">
    <name type="scientific">Dictyostelium purpureum</name>
    <name type="common">Slime mold</name>
    <dbReference type="NCBI Taxonomy" id="5786"/>
    <lineage>
        <taxon>Eukaryota</taxon>
        <taxon>Amoebozoa</taxon>
        <taxon>Evosea</taxon>
        <taxon>Eumycetozoa</taxon>
        <taxon>Dictyostelia</taxon>
        <taxon>Dictyosteliales</taxon>
        <taxon>Dictyosteliaceae</taxon>
        <taxon>Dictyostelium</taxon>
    </lineage>
</organism>
<dbReference type="GO" id="GO:0006487">
    <property type="term" value="P:protein N-linked glycosylation"/>
    <property type="evidence" value="ECO:0000318"/>
    <property type="project" value="GO_Central"/>
</dbReference>
<name>F0ZPH7_DICPU</name>
<evidence type="ECO:0000256" key="2">
    <source>
        <dbReference type="ARBA" id="ARBA00022679"/>
    </source>
</evidence>
<evidence type="ECO:0000259" key="3">
    <source>
        <dbReference type="PROSITE" id="PS51659"/>
    </source>
</evidence>
<dbReference type="OrthoDB" id="2014825at2759"/>
<reference evidence="5" key="1">
    <citation type="journal article" date="2011" name="Genome Biol.">
        <title>Comparative genomics of the social amoebae Dictyostelium discoideum and Dictyostelium purpureum.</title>
        <authorList>
            <consortium name="US DOE Joint Genome Institute (JGI-PGF)"/>
            <person name="Sucgang R."/>
            <person name="Kuo A."/>
            <person name="Tian X."/>
            <person name="Salerno W."/>
            <person name="Parikh A."/>
            <person name="Feasley C.L."/>
            <person name="Dalin E."/>
            <person name="Tu H."/>
            <person name="Huang E."/>
            <person name="Barry K."/>
            <person name="Lindquist E."/>
            <person name="Shapiro H."/>
            <person name="Bruce D."/>
            <person name="Schmutz J."/>
            <person name="Salamov A."/>
            <person name="Fey P."/>
            <person name="Gaudet P."/>
            <person name="Anjard C."/>
            <person name="Babu M.M."/>
            <person name="Basu S."/>
            <person name="Bushmanova Y."/>
            <person name="van der Wel H."/>
            <person name="Katoh-Kurasawa M."/>
            <person name="Dinh C."/>
            <person name="Coutinho P.M."/>
            <person name="Saito T."/>
            <person name="Elias M."/>
            <person name="Schaap P."/>
            <person name="Kay R.R."/>
            <person name="Henrissat B."/>
            <person name="Eichinger L."/>
            <person name="Rivero F."/>
            <person name="Putnam N.H."/>
            <person name="West C.M."/>
            <person name="Loomis W.F."/>
            <person name="Chisholm R.L."/>
            <person name="Shaulsky G."/>
            <person name="Strassmann J.E."/>
            <person name="Queller D.C."/>
            <person name="Kuspa A."/>
            <person name="Grigoriev I.V."/>
        </authorList>
    </citation>
    <scope>NUCLEOTIDE SEQUENCE [LARGE SCALE GENOMIC DNA]</scope>
    <source>
        <strain evidence="5">QSDP1</strain>
    </source>
</reference>
<dbReference type="PANTHER" id="PTHR13132:SF31">
    <property type="entry name" value="GT23 DOMAIN-CONTAINING PROTEIN"/>
    <property type="match status" value="1"/>
</dbReference>
<dbReference type="STRING" id="5786.F0ZPH7"/>
<sequence>MLFTKNNSNNKDLIYIQISYDFNKIKRLKNHNNNKNNKQISSFYSSKIINSFNEPLNFISEFYYQQKDLSPFFNYNLNNNNKNNNYIKIKNFKDLLNNLNNNKNTFNHLIIDIYSLKDIDYLLKLIFQIDNSINSSITIFGMCQIKETLEERMDHFLTVNRVWSYKYNLGCCKYNNINETTEYSQLLQIVKVDSRFPTFNFYKKLDTFQFNNLNSNINYKEYNCISGINKISKSNNKVLIHSLRPYGMISSFHFLGYSLTRSLEWGRTLIVDDTEFLFSNLITDLLLPVSNCKINNYNYNFSKESVQVLNHIEEKEYDDSKRISIITSDYRVYVNFIGCSKFPNQYFLNNDLFLFKSHIMNWLIRPNHKIRKLLEFYKNEFFGNSPLKKCLAIQIRNGDKIIELDKNTNTNNNIKNNPIKSLVYLNQYIDFIKNDSYCKQFEHIILITDNQTVIDNELPIIEKNNPNLHFHYLKNIIRNDETYKFGDYLLENNRDEDGLRKIKTKPNYKIGEGLLSEILLASECDFFLGSLTSNVARLIVELMNANRLTSPSLRIQLFKSLDNSNWFADP</sequence>
<dbReference type="PANTHER" id="PTHR13132">
    <property type="entry name" value="ALPHA- 1,6 -FUCOSYLTRANSFERASE"/>
    <property type="match status" value="1"/>
</dbReference>
<dbReference type="Proteomes" id="UP000001064">
    <property type="component" value="Unassembled WGS sequence"/>
</dbReference>
<keyword evidence="2" id="KW-0808">Transferase</keyword>
<keyword evidence="1" id="KW-0328">Glycosyltransferase</keyword>